<dbReference type="PANTHER" id="PTHR24248">
    <property type="entry name" value="ADRENERGIC RECEPTOR-RELATED G-PROTEIN COUPLED RECEPTOR"/>
    <property type="match status" value="1"/>
</dbReference>
<reference evidence="12 13" key="1">
    <citation type="journal article" date="2023" name="Sci. Data">
        <title>Genome assembly of the Korean intertidal mud-creeper Batillaria attramentaria.</title>
        <authorList>
            <person name="Patra A.K."/>
            <person name="Ho P.T."/>
            <person name="Jun S."/>
            <person name="Lee S.J."/>
            <person name="Kim Y."/>
            <person name="Won Y.J."/>
        </authorList>
    </citation>
    <scope>NUCLEOTIDE SEQUENCE [LARGE SCALE GENOMIC DNA]</scope>
    <source>
        <strain evidence="12">Wonlab-2016</strain>
    </source>
</reference>
<evidence type="ECO:0000256" key="7">
    <source>
        <dbReference type="ARBA" id="ARBA00023170"/>
    </source>
</evidence>
<dbReference type="AlphaFoldDB" id="A0ABD0KAN6"/>
<feature type="transmembrane region" description="Helical" evidence="10">
    <location>
        <begin position="56"/>
        <end position="76"/>
    </location>
</feature>
<dbReference type="Gene3D" id="1.20.1070.10">
    <property type="entry name" value="Rhodopsin 7-helix transmembrane proteins"/>
    <property type="match status" value="1"/>
</dbReference>
<evidence type="ECO:0000256" key="5">
    <source>
        <dbReference type="ARBA" id="ARBA00023040"/>
    </source>
</evidence>
<evidence type="ECO:0000256" key="3">
    <source>
        <dbReference type="ARBA" id="ARBA00022692"/>
    </source>
</evidence>
<evidence type="ECO:0000256" key="8">
    <source>
        <dbReference type="ARBA" id="ARBA00023224"/>
    </source>
</evidence>
<keyword evidence="8 9" id="KW-0807">Transducer</keyword>
<dbReference type="Proteomes" id="UP001519460">
    <property type="component" value="Unassembled WGS sequence"/>
</dbReference>
<proteinExistence type="inferred from homology"/>
<keyword evidence="5 9" id="KW-0297">G-protein coupled receptor</keyword>
<keyword evidence="2" id="KW-1003">Cell membrane</keyword>
<keyword evidence="6 10" id="KW-0472">Membrane</keyword>
<feature type="transmembrane region" description="Helical" evidence="10">
    <location>
        <begin position="139"/>
        <end position="166"/>
    </location>
</feature>
<feature type="transmembrane region" description="Helical" evidence="10">
    <location>
        <begin position="265"/>
        <end position="285"/>
    </location>
</feature>
<evidence type="ECO:0000256" key="6">
    <source>
        <dbReference type="ARBA" id="ARBA00023136"/>
    </source>
</evidence>
<dbReference type="Pfam" id="PF00001">
    <property type="entry name" value="7tm_1"/>
    <property type="match status" value="1"/>
</dbReference>
<feature type="domain" description="G-protein coupled receptors family 1 profile" evidence="11">
    <location>
        <begin position="1"/>
        <end position="286"/>
    </location>
</feature>
<sequence>VLIAVARTKRLQTVFNLYIVNLAFTDISVALGAMSFYTTENILGYWPFGEFMCGVWIFFDYGMTFASVFTLLAISVDRYWSVRWSVHYRSMKTRRTAVVGIAMTWITMLILWLPPCITDRLANSSPGECIWEPSKNQEFVIVIAVIGHHGSCAVILFCYVSVCVILHKRAKIPGASKRGGRKAIEPSRKIFCVTDNVTSTCFRTQARDRQTINKSSAAKKEEGRTRKENRAFVTLSYIVITYMVCWVPFHVVFDISAIRPEAVPELVYTVTFWLTYINSTVNPILYNFSSQEFRRAFYEICRIRR</sequence>
<dbReference type="CDD" id="cd14967">
    <property type="entry name" value="7tmA_amine_R-like"/>
    <property type="match status" value="1"/>
</dbReference>
<feature type="transmembrane region" description="Helical" evidence="10">
    <location>
        <begin position="15"/>
        <end position="36"/>
    </location>
</feature>
<comment type="similarity">
    <text evidence="9">Belongs to the G-protein coupled receptor 1 family.</text>
</comment>
<keyword evidence="4 10" id="KW-1133">Transmembrane helix</keyword>
<organism evidence="12 13">
    <name type="scientific">Batillaria attramentaria</name>
    <dbReference type="NCBI Taxonomy" id="370345"/>
    <lineage>
        <taxon>Eukaryota</taxon>
        <taxon>Metazoa</taxon>
        <taxon>Spiralia</taxon>
        <taxon>Lophotrochozoa</taxon>
        <taxon>Mollusca</taxon>
        <taxon>Gastropoda</taxon>
        <taxon>Caenogastropoda</taxon>
        <taxon>Sorbeoconcha</taxon>
        <taxon>Cerithioidea</taxon>
        <taxon>Batillariidae</taxon>
        <taxon>Batillaria</taxon>
    </lineage>
</organism>
<dbReference type="PROSITE" id="PS00237">
    <property type="entry name" value="G_PROTEIN_RECEP_F1_1"/>
    <property type="match status" value="1"/>
</dbReference>
<dbReference type="PANTHER" id="PTHR24248:SF163">
    <property type="entry name" value="HISTAMINE H2 RECEPTOR-LIKE"/>
    <property type="match status" value="1"/>
</dbReference>
<comment type="caution">
    <text evidence="12">The sequence shown here is derived from an EMBL/GenBank/DDBJ whole genome shotgun (WGS) entry which is preliminary data.</text>
</comment>
<dbReference type="InterPro" id="IPR000276">
    <property type="entry name" value="GPCR_Rhodpsn"/>
</dbReference>
<keyword evidence="7 9" id="KW-0675">Receptor</keyword>
<accession>A0ABD0KAN6</accession>
<comment type="subcellular location">
    <subcellularLocation>
        <location evidence="1">Cell membrane</location>
        <topology evidence="1">Multi-pass membrane protein</topology>
    </subcellularLocation>
</comment>
<keyword evidence="13" id="KW-1185">Reference proteome</keyword>
<evidence type="ECO:0000256" key="4">
    <source>
        <dbReference type="ARBA" id="ARBA00022989"/>
    </source>
</evidence>
<feature type="non-terminal residue" evidence="12">
    <location>
        <position position="1"/>
    </location>
</feature>
<evidence type="ECO:0000259" key="11">
    <source>
        <dbReference type="PROSITE" id="PS50262"/>
    </source>
</evidence>
<dbReference type="GO" id="GO:0004930">
    <property type="term" value="F:G protein-coupled receptor activity"/>
    <property type="evidence" value="ECO:0007669"/>
    <property type="project" value="UniProtKB-KW"/>
</dbReference>
<dbReference type="PRINTS" id="PR00237">
    <property type="entry name" value="GPCRRHODOPSN"/>
</dbReference>
<evidence type="ECO:0000256" key="2">
    <source>
        <dbReference type="ARBA" id="ARBA00022475"/>
    </source>
</evidence>
<dbReference type="InterPro" id="IPR017452">
    <property type="entry name" value="GPCR_Rhodpsn_7TM"/>
</dbReference>
<name>A0ABD0KAN6_9CAEN</name>
<protein>
    <recommendedName>
        <fullName evidence="11">G-protein coupled receptors family 1 profile domain-containing protein</fullName>
    </recommendedName>
</protein>
<dbReference type="PROSITE" id="PS50262">
    <property type="entry name" value="G_PROTEIN_RECEP_F1_2"/>
    <property type="match status" value="1"/>
</dbReference>
<dbReference type="SUPFAM" id="SSF81321">
    <property type="entry name" value="Family A G protein-coupled receptor-like"/>
    <property type="match status" value="1"/>
</dbReference>
<dbReference type="EMBL" id="JACVVK020000215">
    <property type="protein sequence ID" value="KAK7484144.1"/>
    <property type="molecule type" value="Genomic_DNA"/>
</dbReference>
<evidence type="ECO:0000313" key="12">
    <source>
        <dbReference type="EMBL" id="KAK7484144.1"/>
    </source>
</evidence>
<evidence type="ECO:0000256" key="9">
    <source>
        <dbReference type="RuleBase" id="RU000688"/>
    </source>
</evidence>
<dbReference type="GO" id="GO:0005886">
    <property type="term" value="C:plasma membrane"/>
    <property type="evidence" value="ECO:0007669"/>
    <property type="project" value="UniProtKB-SubCell"/>
</dbReference>
<feature type="transmembrane region" description="Helical" evidence="10">
    <location>
        <begin position="97"/>
        <end position="114"/>
    </location>
</feature>
<keyword evidence="3 9" id="KW-0812">Transmembrane</keyword>
<evidence type="ECO:0000256" key="1">
    <source>
        <dbReference type="ARBA" id="ARBA00004651"/>
    </source>
</evidence>
<feature type="transmembrane region" description="Helical" evidence="10">
    <location>
        <begin position="231"/>
        <end position="253"/>
    </location>
</feature>
<evidence type="ECO:0000256" key="10">
    <source>
        <dbReference type="SAM" id="Phobius"/>
    </source>
</evidence>
<evidence type="ECO:0000313" key="13">
    <source>
        <dbReference type="Proteomes" id="UP001519460"/>
    </source>
</evidence>
<gene>
    <name evidence="12" type="ORF">BaRGS_00024633</name>
</gene>